<dbReference type="Proteomes" id="UP000054485">
    <property type="component" value="Unassembled WGS sequence"/>
</dbReference>
<feature type="region of interest" description="Disordered" evidence="2">
    <location>
        <begin position="207"/>
        <end position="329"/>
    </location>
</feature>
<evidence type="ECO:0000313" key="5">
    <source>
        <dbReference type="Proteomes" id="UP000054485"/>
    </source>
</evidence>
<organism evidence="4 5">
    <name type="scientific">Suillus luteus UH-Slu-Lm8-n1</name>
    <dbReference type="NCBI Taxonomy" id="930992"/>
    <lineage>
        <taxon>Eukaryota</taxon>
        <taxon>Fungi</taxon>
        <taxon>Dikarya</taxon>
        <taxon>Basidiomycota</taxon>
        <taxon>Agaricomycotina</taxon>
        <taxon>Agaricomycetes</taxon>
        <taxon>Agaricomycetidae</taxon>
        <taxon>Boletales</taxon>
        <taxon>Suillineae</taxon>
        <taxon>Suillaceae</taxon>
        <taxon>Suillus</taxon>
    </lineage>
</organism>
<dbReference type="Pfam" id="PF00096">
    <property type="entry name" value="zf-C2H2"/>
    <property type="match status" value="1"/>
</dbReference>
<keyword evidence="5" id="KW-1185">Reference proteome</keyword>
<dbReference type="Gene3D" id="3.30.160.60">
    <property type="entry name" value="Classic Zinc Finger"/>
    <property type="match status" value="1"/>
</dbReference>
<feature type="compositionally biased region" description="Basic residues" evidence="2">
    <location>
        <begin position="292"/>
        <end position="323"/>
    </location>
</feature>
<dbReference type="PROSITE" id="PS00028">
    <property type="entry name" value="ZINC_FINGER_C2H2_1"/>
    <property type="match status" value="1"/>
</dbReference>
<keyword evidence="1" id="KW-0479">Metal-binding</keyword>
<reference evidence="4 5" key="1">
    <citation type="submission" date="2014-04" db="EMBL/GenBank/DDBJ databases">
        <authorList>
            <consortium name="DOE Joint Genome Institute"/>
            <person name="Kuo A."/>
            <person name="Ruytinx J."/>
            <person name="Rineau F."/>
            <person name="Colpaert J."/>
            <person name="Kohler A."/>
            <person name="Nagy L.G."/>
            <person name="Floudas D."/>
            <person name="Copeland A."/>
            <person name="Barry K.W."/>
            <person name="Cichocki N."/>
            <person name="Veneault-Fourrey C."/>
            <person name="LaButti K."/>
            <person name="Lindquist E.A."/>
            <person name="Lipzen A."/>
            <person name="Lundell T."/>
            <person name="Morin E."/>
            <person name="Murat C."/>
            <person name="Sun H."/>
            <person name="Tunlid A."/>
            <person name="Henrissat B."/>
            <person name="Grigoriev I.V."/>
            <person name="Hibbett D.S."/>
            <person name="Martin F."/>
            <person name="Nordberg H.P."/>
            <person name="Cantor M.N."/>
            <person name="Hua S.X."/>
        </authorList>
    </citation>
    <scope>NUCLEOTIDE SEQUENCE [LARGE SCALE GENOMIC DNA]</scope>
    <source>
        <strain evidence="4 5">UH-Slu-Lm8-n1</strain>
    </source>
</reference>
<dbReference type="EMBL" id="KN835345">
    <property type="protein sequence ID" value="KIK39376.1"/>
    <property type="molecule type" value="Genomic_DNA"/>
</dbReference>
<name>A0A0D0ACC4_9AGAM</name>
<dbReference type="AlphaFoldDB" id="A0A0D0ACC4"/>
<feature type="compositionally biased region" description="Polar residues" evidence="2">
    <location>
        <begin position="253"/>
        <end position="262"/>
    </location>
</feature>
<evidence type="ECO:0000259" key="3">
    <source>
        <dbReference type="PROSITE" id="PS50157"/>
    </source>
</evidence>
<dbReference type="HOGENOM" id="CLU_692944_0_0_1"/>
<reference evidence="5" key="2">
    <citation type="submission" date="2015-01" db="EMBL/GenBank/DDBJ databases">
        <title>Evolutionary Origins and Diversification of the Mycorrhizal Mutualists.</title>
        <authorList>
            <consortium name="DOE Joint Genome Institute"/>
            <consortium name="Mycorrhizal Genomics Consortium"/>
            <person name="Kohler A."/>
            <person name="Kuo A."/>
            <person name="Nagy L.G."/>
            <person name="Floudas D."/>
            <person name="Copeland A."/>
            <person name="Barry K.W."/>
            <person name="Cichocki N."/>
            <person name="Veneault-Fourrey C."/>
            <person name="LaButti K."/>
            <person name="Lindquist E.A."/>
            <person name="Lipzen A."/>
            <person name="Lundell T."/>
            <person name="Morin E."/>
            <person name="Murat C."/>
            <person name="Riley R."/>
            <person name="Ohm R."/>
            <person name="Sun H."/>
            <person name="Tunlid A."/>
            <person name="Henrissat B."/>
            <person name="Grigoriev I.V."/>
            <person name="Hibbett D.S."/>
            <person name="Martin F."/>
        </authorList>
    </citation>
    <scope>NUCLEOTIDE SEQUENCE [LARGE SCALE GENOMIC DNA]</scope>
    <source>
        <strain evidence="5">UH-Slu-Lm8-n1</strain>
    </source>
</reference>
<dbReference type="STRING" id="930992.A0A0D0ACC4"/>
<gene>
    <name evidence="4" type="ORF">CY34DRAFT_338391</name>
</gene>
<accession>A0A0D0ACC4</accession>
<dbReference type="InterPro" id="IPR013087">
    <property type="entry name" value="Znf_C2H2_type"/>
</dbReference>
<dbReference type="PROSITE" id="PS50157">
    <property type="entry name" value="ZINC_FINGER_C2H2_2"/>
    <property type="match status" value="1"/>
</dbReference>
<keyword evidence="1" id="KW-0863">Zinc-finger</keyword>
<dbReference type="InParanoid" id="A0A0D0ACC4"/>
<feature type="domain" description="C2H2-type" evidence="3">
    <location>
        <begin position="371"/>
        <end position="398"/>
    </location>
</feature>
<evidence type="ECO:0000256" key="1">
    <source>
        <dbReference type="PROSITE-ProRule" id="PRU00042"/>
    </source>
</evidence>
<evidence type="ECO:0000313" key="4">
    <source>
        <dbReference type="EMBL" id="KIK39376.1"/>
    </source>
</evidence>
<proteinExistence type="predicted"/>
<sequence length="398" mass="44509">MRPTSSSDYNEYLVYPEDSESSTRETELPSKLDFMDGLRSLEFELSTAPTVLWSSDNLDIHLEDTDDAAYIENPAIRQIQASYAARLRYPGSSATEDFLGLPHLSPDESPFSIASSRSPLTPQGGALLPDPFCDPLGDYGPLDVTADCSPFFEQEEFMDDAAYYEQLQEDLACRAVLEMPSPVSSFKNLSPPMPGLPIDDAELAHDSSSVLSDCNPTERSRFPRFTEGLTENDTSKAQIYPTPVPYPLRSNVRHPSQPSNQIHVEVKPANVGRGVKRRRTDDDDDDDDYQPRRAHKRTSSHKQSHATSSKKARNTSSRSSKRVTKSEGVKEERINCLMNIYGCRKSFTRRNDMARHLGSCKFSPGLPSMTVECPHCQKSLSRKDALLRHIKQSHVDAS</sequence>
<dbReference type="OrthoDB" id="8922241at2759"/>
<dbReference type="SMART" id="SM00355">
    <property type="entry name" value="ZnF_C2H2"/>
    <property type="match status" value="1"/>
</dbReference>
<protein>
    <recommendedName>
        <fullName evidence="3">C2H2-type domain-containing protein</fullName>
    </recommendedName>
</protein>
<evidence type="ECO:0000256" key="2">
    <source>
        <dbReference type="SAM" id="MobiDB-lite"/>
    </source>
</evidence>
<keyword evidence="1" id="KW-0862">Zinc</keyword>
<feature type="region of interest" description="Disordered" evidence="2">
    <location>
        <begin position="1"/>
        <end position="28"/>
    </location>
</feature>
<dbReference type="GO" id="GO:0008270">
    <property type="term" value="F:zinc ion binding"/>
    <property type="evidence" value="ECO:0007669"/>
    <property type="project" value="UniProtKB-KW"/>
</dbReference>